<dbReference type="GeneID" id="54410473"/>
<dbReference type="RefSeq" id="XP_033528607.1">
    <property type="nucleotide sequence ID" value="XM_033670041.1"/>
</dbReference>
<dbReference type="Proteomes" id="UP000799771">
    <property type="component" value="Unassembled WGS sequence"/>
</dbReference>
<evidence type="ECO:0000313" key="3">
    <source>
        <dbReference type="Proteomes" id="UP000799771"/>
    </source>
</evidence>
<evidence type="ECO:0000313" key="2">
    <source>
        <dbReference type="EMBL" id="KAF2134220.1"/>
    </source>
</evidence>
<proteinExistence type="predicted"/>
<dbReference type="EMBL" id="ML977498">
    <property type="protein sequence ID" value="KAF2134220.1"/>
    <property type="molecule type" value="Genomic_DNA"/>
</dbReference>
<protein>
    <submittedName>
        <fullName evidence="2">Uncharacterized protein</fullName>
    </submittedName>
</protein>
<accession>A0A6A6AQZ1</accession>
<dbReference type="AlphaFoldDB" id="A0A6A6AQZ1"/>
<sequence>MFVDGSVAVVSVRIECSLVSEGARQLSDRAFQQALVPALFAAAALLPSPTAFGLAKASTPPRLRPCSSSTFKLSLLDQLLTFSTTSRPRRLPSSKKELERAFFLSAANQTLESPNPQLPHRTLSEVLPLVEEESGRPRPQPSLGFAPFKPP</sequence>
<evidence type="ECO:0000256" key="1">
    <source>
        <dbReference type="SAM" id="MobiDB-lite"/>
    </source>
</evidence>
<feature type="region of interest" description="Disordered" evidence="1">
    <location>
        <begin position="129"/>
        <end position="151"/>
    </location>
</feature>
<keyword evidence="3" id="KW-1185">Reference proteome</keyword>
<organism evidence="2 3">
    <name type="scientific">Dothidotthia symphoricarpi CBS 119687</name>
    <dbReference type="NCBI Taxonomy" id="1392245"/>
    <lineage>
        <taxon>Eukaryota</taxon>
        <taxon>Fungi</taxon>
        <taxon>Dikarya</taxon>
        <taxon>Ascomycota</taxon>
        <taxon>Pezizomycotina</taxon>
        <taxon>Dothideomycetes</taxon>
        <taxon>Pleosporomycetidae</taxon>
        <taxon>Pleosporales</taxon>
        <taxon>Dothidotthiaceae</taxon>
        <taxon>Dothidotthia</taxon>
    </lineage>
</organism>
<gene>
    <name evidence="2" type="ORF">P153DRAFT_381401</name>
</gene>
<name>A0A6A6AQZ1_9PLEO</name>
<reference evidence="2" key="1">
    <citation type="journal article" date="2020" name="Stud. Mycol.">
        <title>101 Dothideomycetes genomes: a test case for predicting lifestyles and emergence of pathogens.</title>
        <authorList>
            <person name="Haridas S."/>
            <person name="Albert R."/>
            <person name="Binder M."/>
            <person name="Bloem J."/>
            <person name="Labutti K."/>
            <person name="Salamov A."/>
            <person name="Andreopoulos B."/>
            <person name="Baker S."/>
            <person name="Barry K."/>
            <person name="Bills G."/>
            <person name="Bluhm B."/>
            <person name="Cannon C."/>
            <person name="Castanera R."/>
            <person name="Culley D."/>
            <person name="Daum C."/>
            <person name="Ezra D."/>
            <person name="Gonzalez J."/>
            <person name="Henrissat B."/>
            <person name="Kuo A."/>
            <person name="Liang C."/>
            <person name="Lipzen A."/>
            <person name="Lutzoni F."/>
            <person name="Magnuson J."/>
            <person name="Mondo S."/>
            <person name="Nolan M."/>
            <person name="Ohm R."/>
            <person name="Pangilinan J."/>
            <person name="Park H.-J."/>
            <person name="Ramirez L."/>
            <person name="Alfaro M."/>
            <person name="Sun H."/>
            <person name="Tritt A."/>
            <person name="Yoshinaga Y."/>
            <person name="Zwiers L.-H."/>
            <person name="Turgeon B."/>
            <person name="Goodwin S."/>
            <person name="Spatafora J."/>
            <person name="Crous P."/>
            <person name="Grigoriev I."/>
        </authorList>
    </citation>
    <scope>NUCLEOTIDE SEQUENCE</scope>
    <source>
        <strain evidence="2">CBS 119687</strain>
    </source>
</reference>